<dbReference type="EMBL" id="CP091139">
    <property type="protein sequence ID" value="UUT35633.1"/>
    <property type="molecule type" value="Genomic_DNA"/>
</dbReference>
<dbReference type="Proteomes" id="UP001054811">
    <property type="component" value="Chromosome"/>
</dbReference>
<gene>
    <name evidence="2" type="ORF">L2X98_20355</name>
</gene>
<evidence type="ECO:0000313" key="2">
    <source>
        <dbReference type="EMBL" id="UUT35633.1"/>
    </source>
</evidence>
<evidence type="ECO:0000256" key="1">
    <source>
        <dbReference type="SAM" id="MobiDB-lite"/>
    </source>
</evidence>
<keyword evidence="3" id="KW-1185">Reference proteome</keyword>
<reference evidence="2" key="1">
    <citation type="submission" date="2022-01" db="EMBL/GenBank/DDBJ databases">
        <title>Microbacterium eymi and Microbacterium rhizovicinus sp. nov., isolated from the rhizospheric soil of Elymus tsukushiensis, a plant native to the Dokdo Islands, Republic of Korea.</title>
        <authorList>
            <person name="Hwang Y.J."/>
        </authorList>
    </citation>
    <scope>NUCLEOTIDE SEQUENCE</scope>
    <source>
        <strain evidence="2">KUDC0405</strain>
    </source>
</reference>
<organism evidence="2 3">
    <name type="scientific">Microbacterium elymi</name>
    <dbReference type="NCBI Taxonomy" id="2909587"/>
    <lineage>
        <taxon>Bacteria</taxon>
        <taxon>Bacillati</taxon>
        <taxon>Actinomycetota</taxon>
        <taxon>Actinomycetes</taxon>
        <taxon>Micrococcales</taxon>
        <taxon>Microbacteriaceae</taxon>
        <taxon>Microbacterium</taxon>
    </lineage>
</organism>
<protein>
    <submittedName>
        <fullName evidence="2">Uncharacterized protein</fullName>
    </submittedName>
</protein>
<dbReference type="RefSeq" id="WP_259612243.1">
    <property type="nucleotide sequence ID" value="NZ_CP091139.2"/>
</dbReference>
<evidence type="ECO:0000313" key="3">
    <source>
        <dbReference type="Proteomes" id="UP001054811"/>
    </source>
</evidence>
<feature type="region of interest" description="Disordered" evidence="1">
    <location>
        <begin position="17"/>
        <end position="42"/>
    </location>
</feature>
<name>A0ABY5NKF3_9MICO</name>
<proteinExistence type="predicted"/>
<accession>A0ABY5NKF3</accession>
<sequence>MPEEILNPFVRVEISGVDRGVDEDGRPRRPTTRGSDMYADTMSHSAAREFSDRISDMRWEREQERMARRRAAVARHAAFIRSIPTSFAVLLHAGTRGSRGV</sequence>